<comment type="subcellular location">
    <subcellularLocation>
        <location evidence="1">Nucleus</location>
    </subcellularLocation>
</comment>
<evidence type="ECO:0000256" key="3">
    <source>
        <dbReference type="SAM" id="MobiDB-lite"/>
    </source>
</evidence>
<dbReference type="InterPro" id="IPR021110">
    <property type="entry name" value="DNA_rep_checkpnt_protein"/>
</dbReference>
<dbReference type="VEuPathDB" id="FungiDB:BCV72DRAFT_6052"/>
<dbReference type="AlphaFoldDB" id="A0A1X0SGH6"/>
<sequence length="433" mass="50045">MDSKDLKLLEKEILSYKRSLRQWEETFERKYKRPATVEDIRGRPSIAKFYKRYNELKKKFNKELEARAAQKSSSQRSLRPPSSGRVLFPEASDTENKIPPKAINRQLTEEEAFWLNIPASDNNSTTSHGLSTTSSDIEMTSNSSSFNNTNSFSICTDNDSQDASNNNNNNNNNNSNDNDGFSIPIIPEKCSQTTQPQSHLSMSQPVKTTTTKQNSPQPTSSSQPTQKKKLMLAPVDKSRRHERKKRKTLNSTENKHSLNSSSLYSFSDLKYEEEEKKADTNSQVSMTTDDDNTSEDDDDDDETAKLFTIVEYQENYFRHYDPSIFRWDDPDFSIGPQFFGSHAVCKNYLTDPIRRARIQEKLKKGILGEVNKENDLLEQEILRKVQEEYKDMLPKLIPKTNPKTETNTEKVTEFKRKPIQRRQTRLVKIKFCD</sequence>
<feature type="compositionally biased region" description="Low complexity" evidence="3">
    <location>
        <begin position="69"/>
        <end position="83"/>
    </location>
</feature>
<accession>A0A1X0SGH6</accession>
<feature type="region of interest" description="Disordered" evidence="3">
    <location>
        <begin position="274"/>
        <end position="301"/>
    </location>
</feature>
<dbReference type="Proteomes" id="UP000242381">
    <property type="component" value="Unassembled WGS sequence"/>
</dbReference>
<proteinExistence type="predicted"/>
<dbReference type="OMA" id="DEAFWLG"/>
<feature type="compositionally biased region" description="Acidic residues" evidence="3">
    <location>
        <begin position="288"/>
        <end position="301"/>
    </location>
</feature>
<dbReference type="Gene3D" id="1.10.10.1460">
    <property type="match status" value="1"/>
</dbReference>
<feature type="compositionally biased region" description="Low complexity" evidence="3">
    <location>
        <begin position="207"/>
        <end position="225"/>
    </location>
</feature>
<evidence type="ECO:0000313" key="5">
    <source>
        <dbReference type="Proteomes" id="UP000242381"/>
    </source>
</evidence>
<reference evidence="4 5" key="1">
    <citation type="journal article" date="2016" name="Proc. Natl. Acad. Sci. U.S.A.">
        <title>Lipid metabolic changes in an early divergent fungus govern the establishment of a mutualistic symbiosis with endobacteria.</title>
        <authorList>
            <person name="Lastovetsky O.A."/>
            <person name="Gaspar M.L."/>
            <person name="Mondo S.J."/>
            <person name="LaButti K.M."/>
            <person name="Sandor L."/>
            <person name="Grigoriev I.V."/>
            <person name="Henry S.A."/>
            <person name="Pawlowska T.E."/>
        </authorList>
    </citation>
    <scope>NUCLEOTIDE SEQUENCE [LARGE SCALE GENOMIC DNA]</scope>
    <source>
        <strain evidence="4 5">ATCC 11559</strain>
    </source>
</reference>
<name>A0A1X0SGH6_RHIZD</name>
<protein>
    <recommendedName>
        <fullName evidence="6">DNA replication regulator SLD2</fullName>
    </recommendedName>
</protein>
<feature type="region of interest" description="Disordered" evidence="3">
    <location>
        <begin position="118"/>
        <end position="259"/>
    </location>
</feature>
<feature type="region of interest" description="Disordered" evidence="3">
    <location>
        <begin position="66"/>
        <end position="101"/>
    </location>
</feature>
<evidence type="ECO:0000256" key="2">
    <source>
        <dbReference type="ARBA" id="ARBA00023242"/>
    </source>
</evidence>
<evidence type="ECO:0008006" key="6">
    <source>
        <dbReference type="Google" id="ProtNLM"/>
    </source>
</evidence>
<organism evidence="4 5">
    <name type="scientific">Rhizopus microsporus</name>
    <dbReference type="NCBI Taxonomy" id="58291"/>
    <lineage>
        <taxon>Eukaryota</taxon>
        <taxon>Fungi</taxon>
        <taxon>Fungi incertae sedis</taxon>
        <taxon>Mucoromycota</taxon>
        <taxon>Mucoromycotina</taxon>
        <taxon>Mucoromycetes</taxon>
        <taxon>Mucorales</taxon>
        <taxon>Mucorineae</taxon>
        <taxon>Rhizopodaceae</taxon>
        <taxon>Rhizopus</taxon>
    </lineage>
</organism>
<feature type="compositionally biased region" description="Polar residues" evidence="3">
    <location>
        <begin position="190"/>
        <end position="206"/>
    </location>
</feature>
<gene>
    <name evidence="4" type="ORF">BCV71DRAFT_561</name>
</gene>
<dbReference type="Pfam" id="PF11719">
    <property type="entry name" value="Drc1-Sld2"/>
    <property type="match status" value="1"/>
</dbReference>
<feature type="compositionally biased region" description="Basic residues" evidence="3">
    <location>
        <begin position="238"/>
        <end position="248"/>
    </location>
</feature>
<feature type="compositionally biased region" description="Low complexity" evidence="3">
    <location>
        <begin position="124"/>
        <end position="179"/>
    </location>
</feature>
<dbReference type="GO" id="GO:0005634">
    <property type="term" value="C:nucleus"/>
    <property type="evidence" value="ECO:0007669"/>
    <property type="project" value="UniProtKB-SubCell"/>
</dbReference>
<dbReference type="EMBL" id="KV921258">
    <property type="protein sequence ID" value="ORE23405.1"/>
    <property type="molecule type" value="Genomic_DNA"/>
</dbReference>
<keyword evidence="2" id="KW-0539">Nucleus</keyword>
<dbReference type="GO" id="GO:0006260">
    <property type="term" value="P:DNA replication"/>
    <property type="evidence" value="ECO:0007669"/>
    <property type="project" value="InterPro"/>
</dbReference>
<evidence type="ECO:0000256" key="1">
    <source>
        <dbReference type="ARBA" id="ARBA00004123"/>
    </source>
</evidence>
<evidence type="ECO:0000313" key="4">
    <source>
        <dbReference type="EMBL" id="ORE23405.1"/>
    </source>
</evidence>